<sequence length="138" mass="15672">MVRTAHVAGPVHQQPRQRPSRSVADAVHRRLSLRDHTEGKRRHGSSNWHHLLQQPEDAARPGGVAAQCQYLRGTQLPAHDVGALRRGRDGWRDRDGKQLRGDPDAHERRIECVPGRQVLRQGGAYRRRFALPVKARDL</sequence>
<feature type="region of interest" description="Disordered" evidence="1">
    <location>
        <begin position="1"/>
        <end position="48"/>
    </location>
</feature>
<evidence type="ECO:0000256" key="1">
    <source>
        <dbReference type="SAM" id="MobiDB-lite"/>
    </source>
</evidence>
<dbReference type="AlphaFoldDB" id="A0A226WUQ1"/>
<feature type="compositionally biased region" description="Basic and acidic residues" evidence="1">
    <location>
        <begin position="26"/>
        <end position="38"/>
    </location>
</feature>
<feature type="region of interest" description="Disordered" evidence="1">
    <location>
        <begin position="86"/>
        <end position="106"/>
    </location>
</feature>
<comment type="caution">
    <text evidence="2">The sequence shown here is derived from an EMBL/GenBank/DDBJ whole genome shotgun (WGS) entry which is preliminary data.</text>
</comment>
<gene>
    <name evidence="2" type="ORF">BSU04_29310</name>
</gene>
<name>A0A226WUQ1_CABSO</name>
<evidence type="ECO:0000313" key="3">
    <source>
        <dbReference type="Proteomes" id="UP000214720"/>
    </source>
</evidence>
<protein>
    <submittedName>
        <fullName evidence="2">Ferredoxin subunits of nitrite reductase</fullName>
    </submittedName>
</protein>
<proteinExistence type="predicted"/>
<reference evidence="3" key="1">
    <citation type="submission" date="2017-01" db="EMBL/GenBank/DDBJ databases">
        <title>Genome Analysis of Deinococcus marmoris KOPRI26562.</title>
        <authorList>
            <person name="Kim J.H."/>
            <person name="Oh H.-M."/>
        </authorList>
    </citation>
    <scope>NUCLEOTIDE SEQUENCE [LARGE SCALE GENOMIC DNA]</scope>
    <source>
        <strain evidence="3">PAMC 26633</strain>
    </source>
</reference>
<dbReference type="Proteomes" id="UP000214720">
    <property type="component" value="Unassembled WGS sequence"/>
</dbReference>
<evidence type="ECO:0000313" key="2">
    <source>
        <dbReference type="EMBL" id="OXC74902.1"/>
    </source>
</evidence>
<dbReference type="EMBL" id="MTHB01000198">
    <property type="protein sequence ID" value="OXC74902.1"/>
    <property type="molecule type" value="Genomic_DNA"/>
</dbReference>
<accession>A0A226WUQ1</accession>
<organism evidence="2 3">
    <name type="scientific">Caballeronia sordidicola</name>
    <name type="common">Burkholderia sordidicola</name>
    <dbReference type="NCBI Taxonomy" id="196367"/>
    <lineage>
        <taxon>Bacteria</taxon>
        <taxon>Pseudomonadati</taxon>
        <taxon>Pseudomonadota</taxon>
        <taxon>Betaproteobacteria</taxon>
        <taxon>Burkholderiales</taxon>
        <taxon>Burkholderiaceae</taxon>
        <taxon>Caballeronia</taxon>
    </lineage>
</organism>